<comment type="caution">
    <text evidence="1">The sequence shown here is derived from an EMBL/GenBank/DDBJ whole genome shotgun (WGS) entry which is preliminary data.</text>
</comment>
<dbReference type="EMBL" id="BMOK01000012">
    <property type="protein sequence ID" value="GGL59947.1"/>
    <property type="molecule type" value="Genomic_DNA"/>
</dbReference>
<reference evidence="1" key="2">
    <citation type="submission" date="2020-09" db="EMBL/GenBank/DDBJ databases">
        <authorList>
            <person name="Sun Q."/>
            <person name="Ohkuma M."/>
        </authorList>
    </citation>
    <scope>NUCLEOTIDE SEQUENCE</scope>
    <source>
        <strain evidence="1">JCM 15325</strain>
    </source>
</reference>
<reference evidence="1" key="1">
    <citation type="journal article" date="2014" name="Int. J. Syst. Evol. Microbiol.">
        <title>Complete genome sequence of Corynebacterium casei LMG S-19264T (=DSM 44701T), isolated from a smear-ripened cheese.</title>
        <authorList>
            <consortium name="US DOE Joint Genome Institute (JGI-PGF)"/>
            <person name="Walter F."/>
            <person name="Albersmeier A."/>
            <person name="Kalinowski J."/>
            <person name="Ruckert C."/>
        </authorList>
    </citation>
    <scope>NUCLEOTIDE SEQUENCE</scope>
    <source>
        <strain evidence="1">JCM 15325</strain>
    </source>
</reference>
<sequence>MDNLVFAIMYLKKLSYKRGGCIENFRVKKPGAHYFIRKGAYVVIFKARNL</sequence>
<keyword evidence="2" id="KW-1185">Reference proteome</keyword>
<name>A0A917S5K8_9BACL</name>
<evidence type="ECO:0000313" key="2">
    <source>
        <dbReference type="Proteomes" id="UP000654670"/>
    </source>
</evidence>
<protein>
    <submittedName>
        <fullName evidence="1">Uncharacterized protein</fullName>
    </submittedName>
</protein>
<accession>A0A917S5K8</accession>
<dbReference type="AlphaFoldDB" id="A0A917S5K8"/>
<dbReference type="Proteomes" id="UP000654670">
    <property type="component" value="Unassembled WGS sequence"/>
</dbReference>
<gene>
    <name evidence="1" type="ORF">GCM10007968_24890</name>
</gene>
<dbReference type="RefSeq" id="WP_188803836.1">
    <property type="nucleotide sequence ID" value="NZ_BMOK01000012.1"/>
</dbReference>
<organism evidence="1 2">
    <name type="scientific">Sporolactobacillus putidus</name>
    <dbReference type="NCBI Taxonomy" id="492735"/>
    <lineage>
        <taxon>Bacteria</taxon>
        <taxon>Bacillati</taxon>
        <taxon>Bacillota</taxon>
        <taxon>Bacilli</taxon>
        <taxon>Bacillales</taxon>
        <taxon>Sporolactobacillaceae</taxon>
        <taxon>Sporolactobacillus</taxon>
    </lineage>
</organism>
<proteinExistence type="predicted"/>
<evidence type="ECO:0000313" key="1">
    <source>
        <dbReference type="EMBL" id="GGL59947.1"/>
    </source>
</evidence>